<organism evidence="1 2">
    <name type="scientific">Hyalomma asiaticum</name>
    <name type="common">Tick</name>
    <dbReference type="NCBI Taxonomy" id="266040"/>
    <lineage>
        <taxon>Eukaryota</taxon>
        <taxon>Metazoa</taxon>
        <taxon>Ecdysozoa</taxon>
        <taxon>Arthropoda</taxon>
        <taxon>Chelicerata</taxon>
        <taxon>Arachnida</taxon>
        <taxon>Acari</taxon>
        <taxon>Parasitiformes</taxon>
        <taxon>Ixodida</taxon>
        <taxon>Ixodoidea</taxon>
        <taxon>Ixodidae</taxon>
        <taxon>Hyalomminae</taxon>
        <taxon>Hyalomma</taxon>
    </lineage>
</organism>
<proteinExistence type="predicted"/>
<dbReference type="EMBL" id="CM023486">
    <property type="protein sequence ID" value="KAH6928831.1"/>
    <property type="molecule type" value="Genomic_DNA"/>
</dbReference>
<accession>A0ACB7S1I2</accession>
<gene>
    <name evidence="1" type="ORF">HPB50_020128</name>
</gene>
<evidence type="ECO:0000313" key="1">
    <source>
        <dbReference type="EMBL" id="KAH6928831.1"/>
    </source>
</evidence>
<keyword evidence="2" id="KW-1185">Reference proteome</keyword>
<protein>
    <submittedName>
        <fullName evidence="1">Uncharacterized protein</fullName>
    </submittedName>
</protein>
<comment type="caution">
    <text evidence="1">The sequence shown here is derived from an EMBL/GenBank/DDBJ whole genome shotgun (WGS) entry which is preliminary data.</text>
</comment>
<reference evidence="1" key="1">
    <citation type="submission" date="2020-05" db="EMBL/GenBank/DDBJ databases">
        <title>Large-scale comparative analyses of tick genomes elucidate their genetic diversity and vector capacities.</title>
        <authorList>
            <person name="Jia N."/>
            <person name="Wang J."/>
            <person name="Shi W."/>
            <person name="Du L."/>
            <person name="Sun Y."/>
            <person name="Zhan W."/>
            <person name="Jiang J."/>
            <person name="Wang Q."/>
            <person name="Zhang B."/>
            <person name="Ji P."/>
            <person name="Sakyi L.B."/>
            <person name="Cui X."/>
            <person name="Yuan T."/>
            <person name="Jiang B."/>
            <person name="Yang W."/>
            <person name="Lam T.T.-Y."/>
            <person name="Chang Q."/>
            <person name="Ding S."/>
            <person name="Wang X."/>
            <person name="Zhu J."/>
            <person name="Ruan X."/>
            <person name="Zhao L."/>
            <person name="Wei J."/>
            <person name="Que T."/>
            <person name="Du C."/>
            <person name="Cheng J."/>
            <person name="Dai P."/>
            <person name="Han X."/>
            <person name="Huang E."/>
            <person name="Gao Y."/>
            <person name="Liu J."/>
            <person name="Shao H."/>
            <person name="Ye R."/>
            <person name="Li L."/>
            <person name="Wei W."/>
            <person name="Wang X."/>
            <person name="Wang C."/>
            <person name="Yang T."/>
            <person name="Huo Q."/>
            <person name="Li W."/>
            <person name="Guo W."/>
            <person name="Chen H."/>
            <person name="Zhou L."/>
            <person name="Ni X."/>
            <person name="Tian J."/>
            <person name="Zhou Y."/>
            <person name="Sheng Y."/>
            <person name="Liu T."/>
            <person name="Pan Y."/>
            <person name="Xia L."/>
            <person name="Li J."/>
            <person name="Zhao F."/>
            <person name="Cao W."/>
        </authorList>
    </citation>
    <scope>NUCLEOTIDE SEQUENCE</scope>
    <source>
        <strain evidence="1">Hyas-2018</strain>
    </source>
</reference>
<dbReference type="Proteomes" id="UP000821845">
    <property type="component" value="Chromosome 6"/>
</dbReference>
<evidence type="ECO:0000313" key="2">
    <source>
        <dbReference type="Proteomes" id="UP000821845"/>
    </source>
</evidence>
<sequence length="144" mass="15746">MSNRYSALLSDDDQKVDKDFSNKSKETKSTSHHSRAQQQSASRECSASHSRDRIASFPPLEESKKVGCNTTGGSGSNSQGQKQPNKTLSSSSSSTSCQKADKQVSRAARVSHIDARERELLVCKTMNKKLVETVTQMQSHVGNI</sequence>
<name>A0ACB7S1I2_HYAAI</name>